<dbReference type="GO" id="GO:0004721">
    <property type="term" value="F:phosphoprotein phosphatase activity"/>
    <property type="evidence" value="ECO:0007669"/>
    <property type="project" value="TreeGrafter"/>
</dbReference>
<dbReference type="RefSeq" id="WP_073107707.1">
    <property type="nucleotide sequence ID" value="NZ_FQZY01000018.1"/>
</dbReference>
<evidence type="ECO:0000256" key="4">
    <source>
        <dbReference type="ARBA" id="ARBA00022553"/>
    </source>
</evidence>
<dbReference type="PANTHER" id="PTHR45453">
    <property type="entry name" value="PHOSPHATE REGULON SENSOR PROTEIN PHOR"/>
    <property type="match status" value="1"/>
</dbReference>
<evidence type="ECO:0000313" key="11">
    <source>
        <dbReference type="Proteomes" id="UP000184301"/>
    </source>
</evidence>
<dbReference type="GO" id="GO:0000155">
    <property type="term" value="F:phosphorelay sensor kinase activity"/>
    <property type="evidence" value="ECO:0007669"/>
    <property type="project" value="InterPro"/>
</dbReference>
<evidence type="ECO:0000259" key="9">
    <source>
        <dbReference type="PROSITE" id="PS50109"/>
    </source>
</evidence>
<dbReference type="Proteomes" id="UP000184301">
    <property type="component" value="Unassembled WGS sequence"/>
</dbReference>
<dbReference type="GO" id="GO:0005886">
    <property type="term" value="C:plasma membrane"/>
    <property type="evidence" value="ECO:0007669"/>
    <property type="project" value="TreeGrafter"/>
</dbReference>
<keyword evidence="5" id="KW-0808">Transferase</keyword>
<dbReference type="InterPro" id="IPR036890">
    <property type="entry name" value="HATPase_C_sf"/>
</dbReference>
<dbReference type="FunFam" id="3.30.565.10:FF:000006">
    <property type="entry name" value="Sensor histidine kinase WalK"/>
    <property type="match status" value="1"/>
</dbReference>
<evidence type="ECO:0000256" key="8">
    <source>
        <dbReference type="SAM" id="Phobius"/>
    </source>
</evidence>
<dbReference type="AlphaFoldDB" id="A0A1M6MGK0"/>
<dbReference type="CDD" id="cd00075">
    <property type="entry name" value="HATPase"/>
    <property type="match status" value="1"/>
</dbReference>
<keyword evidence="8" id="KW-0812">Transmembrane</keyword>
<sequence length="413" mass="46494">MIKKLRKKIILVIWGILAMVFLGVLLVVNISNYQSGMQSANAMLFRMMDMEKEAGGIAEKKQADSEMIPPRETQKMGDHKEGLNRNFQFFVVTMNSAGEMTVSVNNSASYTETEINALAKEAKADEKTSGRIGDVVYRSVENNATTKIAFVDMSVAFENQRRLLFFSGIILILGIAASFVISWFLSRWLVKPVEETFEKQKAFVADAGHELKTPITVINANIDTLELEYGENKYFLYIKEEIGKMSVLIRELLTLARLENPDTRDVSAEFDLSRAVENASLPFESVAYENGLQLEESVEPGITFHGDESQFRQVVGVLVDNAIKHADRGSTVYVELKEERGKRILRVINRGEPIAEEDREKIFEKFYRVDKSRNRSAGRYGLGLAIARNIVEHHGGKIGVECGSGRTTFWVKI</sequence>
<organism evidence="10 11">
    <name type="scientific">Hespellia stercorisuis DSM 15480</name>
    <dbReference type="NCBI Taxonomy" id="1121950"/>
    <lineage>
        <taxon>Bacteria</taxon>
        <taxon>Bacillati</taxon>
        <taxon>Bacillota</taxon>
        <taxon>Clostridia</taxon>
        <taxon>Lachnospirales</taxon>
        <taxon>Lachnospiraceae</taxon>
        <taxon>Hespellia</taxon>
    </lineage>
</organism>
<dbReference type="SMART" id="SM00388">
    <property type="entry name" value="HisKA"/>
    <property type="match status" value="1"/>
</dbReference>
<protein>
    <recommendedName>
        <fullName evidence="3">histidine kinase</fullName>
        <ecNumber evidence="3">2.7.13.3</ecNumber>
    </recommendedName>
</protein>
<dbReference type="PROSITE" id="PS50109">
    <property type="entry name" value="HIS_KIN"/>
    <property type="match status" value="1"/>
</dbReference>
<dbReference type="Gene3D" id="1.10.287.130">
    <property type="match status" value="1"/>
</dbReference>
<dbReference type="Pfam" id="PF00512">
    <property type="entry name" value="HisKA"/>
    <property type="match status" value="1"/>
</dbReference>
<dbReference type="InterPro" id="IPR005467">
    <property type="entry name" value="His_kinase_dom"/>
</dbReference>
<dbReference type="CDD" id="cd00082">
    <property type="entry name" value="HisKA"/>
    <property type="match status" value="1"/>
</dbReference>
<dbReference type="InterPro" id="IPR036097">
    <property type="entry name" value="HisK_dim/P_sf"/>
</dbReference>
<keyword evidence="4" id="KW-0597">Phosphoprotein</keyword>
<evidence type="ECO:0000256" key="5">
    <source>
        <dbReference type="ARBA" id="ARBA00022679"/>
    </source>
</evidence>
<feature type="transmembrane region" description="Helical" evidence="8">
    <location>
        <begin position="163"/>
        <end position="185"/>
    </location>
</feature>
<dbReference type="SUPFAM" id="SSF55874">
    <property type="entry name" value="ATPase domain of HSP90 chaperone/DNA topoisomerase II/histidine kinase"/>
    <property type="match status" value="1"/>
</dbReference>
<keyword evidence="8" id="KW-0472">Membrane</keyword>
<dbReference type="EC" id="2.7.13.3" evidence="3"/>
<dbReference type="OrthoDB" id="9813151at2"/>
<gene>
    <name evidence="10" type="ORF">SAMN02745243_01479</name>
</gene>
<evidence type="ECO:0000313" key="10">
    <source>
        <dbReference type="EMBL" id="SHJ82577.1"/>
    </source>
</evidence>
<evidence type="ECO:0000256" key="3">
    <source>
        <dbReference type="ARBA" id="ARBA00012438"/>
    </source>
</evidence>
<keyword evidence="6 10" id="KW-0418">Kinase</keyword>
<keyword evidence="11" id="KW-1185">Reference proteome</keyword>
<dbReference type="SUPFAM" id="SSF47384">
    <property type="entry name" value="Homodimeric domain of signal transducing histidine kinase"/>
    <property type="match status" value="1"/>
</dbReference>
<accession>A0A1M6MGK0</accession>
<dbReference type="InterPro" id="IPR004358">
    <property type="entry name" value="Sig_transdc_His_kin-like_C"/>
</dbReference>
<evidence type="ECO:0000256" key="7">
    <source>
        <dbReference type="ARBA" id="ARBA00023012"/>
    </source>
</evidence>
<feature type="domain" description="Histidine kinase" evidence="9">
    <location>
        <begin position="206"/>
        <end position="413"/>
    </location>
</feature>
<dbReference type="Gene3D" id="3.30.565.10">
    <property type="entry name" value="Histidine kinase-like ATPase, C-terminal domain"/>
    <property type="match status" value="1"/>
</dbReference>
<keyword evidence="7" id="KW-0902">Two-component regulatory system</keyword>
<dbReference type="SMART" id="SM00387">
    <property type="entry name" value="HATPase_c"/>
    <property type="match status" value="1"/>
</dbReference>
<dbReference type="Pfam" id="PF02518">
    <property type="entry name" value="HATPase_c"/>
    <property type="match status" value="1"/>
</dbReference>
<keyword evidence="8" id="KW-1133">Transmembrane helix</keyword>
<dbReference type="PANTHER" id="PTHR45453:SF1">
    <property type="entry name" value="PHOSPHATE REGULON SENSOR PROTEIN PHOR"/>
    <property type="match status" value="1"/>
</dbReference>
<name>A0A1M6MGK0_9FIRM</name>
<evidence type="ECO:0000256" key="6">
    <source>
        <dbReference type="ARBA" id="ARBA00022777"/>
    </source>
</evidence>
<comment type="catalytic activity">
    <reaction evidence="1">
        <text>ATP + protein L-histidine = ADP + protein N-phospho-L-histidine.</text>
        <dbReference type="EC" id="2.7.13.3"/>
    </reaction>
</comment>
<dbReference type="InterPro" id="IPR003594">
    <property type="entry name" value="HATPase_dom"/>
</dbReference>
<dbReference type="InterPro" id="IPR050351">
    <property type="entry name" value="BphY/WalK/GraS-like"/>
</dbReference>
<proteinExistence type="predicted"/>
<dbReference type="EMBL" id="FQZY01000018">
    <property type="protein sequence ID" value="SHJ82577.1"/>
    <property type="molecule type" value="Genomic_DNA"/>
</dbReference>
<feature type="transmembrane region" description="Helical" evidence="8">
    <location>
        <begin position="9"/>
        <end position="30"/>
    </location>
</feature>
<dbReference type="STRING" id="1121950.SAMN02745243_01479"/>
<reference evidence="10 11" key="1">
    <citation type="submission" date="2016-11" db="EMBL/GenBank/DDBJ databases">
        <authorList>
            <person name="Jaros S."/>
            <person name="Januszkiewicz K."/>
            <person name="Wedrychowicz H."/>
        </authorList>
    </citation>
    <scope>NUCLEOTIDE SEQUENCE [LARGE SCALE GENOMIC DNA]</scope>
    <source>
        <strain evidence="10 11">DSM 15480</strain>
    </source>
</reference>
<evidence type="ECO:0000256" key="1">
    <source>
        <dbReference type="ARBA" id="ARBA00000085"/>
    </source>
</evidence>
<dbReference type="InterPro" id="IPR003661">
    <property type="entry name" value="HisK_dim/P_dom"/>
</dbReference>
<evidence type="ECO:0000256" key="2">
    <source>
        <dbReference type="ARBA" id="ARBA00004370"/>
    </source>
</evidence>
<dbReference type="PRINTS" id="PR00344">
    <property type="entry name" value="BCTRLSENSOR"/>
</dbReference>
<dbReference type="GO" id="GO:0016036">
    <property type="term" value="P:cellular response to phosphate starvation"/>
    <property type="evidence" value="ECO:0007669"/>
    <property type="project" value="TreeGrafter"/>
</dbReference>
<comment type="subcellular location">
    <subcellularLocation>
        <location evidence="2">Membrane</location>
    </subcellularLocation>
</comment>